<evidence type="ECO:0000313" key="2">
    <source>
        <dbReference type="EMBL" id="CAA56014.1"/>
    </source>
</evidence>
<protein>
    <submittedName>
        <fullName evidence="2">E-113 protein</fullName>
    </submittedName>
</protein>
<gene>
    <name evidence="2" type="primary">YBL0704</name>
</gene>
<sequence length="113" mass="12558">MAKSNTTLIDGLISWVSLANEAFSDLGTYFAIRVCNSSPHKEHIPQNVSVIRPGINPNGLNANGIASTPAPHAVWSKVKTPERTFDGILRKLLTFRFHFILLFVRATVFISFF</sequence>
<accession>E9PA51</accession>
<organism evidence="2">
    <name type="scientific">Saccharomyces cerevisiae</name>
    <name type="common">Baker's yeast</name>
    <dbReference type="NCBI Taxonomy" id="4932"/>
    <lineage>
        <taxon>Eukaryota</taxon>
        <taxon>Fungi</taxon>
        <taxon>Dikarya</taxon>
        <taxon>Ascomycota</taxon>
        <taxon>Saccharomycotina</taxon>
        <taxon>Saccharomycetes</taxon>
        <taxon>Saccharomycetales</taxon>
        <taxon>Saccharomycetaceae</taxon>
        <taxon>Saccharomyces</taxon>
    </lineage>
</organism>
<dbReference type="EMBL" id="X79489">
    <property type="protein sequence ID" value="CAA56014.1"/>
    <property type="molecule type" value="Genomic_DNA"/>
</dbReference>
<keyword evidence="1" id="KW-0472">Membrane</keyword>
<keyword evidence="1" id="KW-1133">Transmembrane helix</keyword>
<keyword evidence="1" id="KW-0812">Transmembrane</keyword>
<reference evidence="2" key="1">
    <citation type="journal article" date="1995" name="Yeast">
        <title>Sequence analysis of a 78.6 kb segment of the left end of Saccharomyces cerevisiae chromosome II.</title>
        <authorList>
            <person name="Obermaier B."/>
            <person name="Gassenhuber J."/>
            <person name="Piravandi E."/>
            <person name="Domdey H."/>
        </authorList>
    </citation>
    <scope>NUCLEOTIDE SEQUENCE</scope>
    <source>
        <strain evidence="2">S 288c</strain>
    </source>
</reference>
<evidence type="ECO:0000256" key="1">
    <source>
        <dbReference type="SAM" id="Phobius"/>
    </source>
</evidence>
<name>E9PA51_YEASX</name>
<proteinExistence type="predicted"/>
<feature type="transmembrane region" description="Helical" evidence="1">
    <location>
        <begin position="93"/>
        <end position="112"/>
    </location>
</feature>
<dbReference type="AlphaFoldDB" id="E9PA51"/>